<reference evidence="4" key="1">
    <citation type="submission" date="2018-04" db="EMBL/GenBank/DDBJ databases">
        <title>Transcriptome of Schizaphis graminum biotype I.</title>
        <authorList>
            <person name="Scully E.D."/>
            <person name="Geib S.M."/>
            <person name="Palmer N.A."/>
            <person name="Koch K."/>
            <person name="Bradshaw J."/>
            <person name="Heng-Moss T."/>
            <person name="Sarath G."/>
        </authorList>
    </citation>
    <scope>NUCLEOTIDE SEQUENCE</scope>
</reference>
<gene>
    <name evidence="4" type="primary">THAP9_25</name>
    <name evidence="4" type="ORF">g.16642</name>
</gene>
<sequence length="604" mass="69315">MAIKKQIIWDKKANQFVGFSDYGSQLNLEGNNIPATEVLVFMLVNLKGKWKCPIGYFFQNKINAVTQAELIKSALSITYTAGLRVWGITCDGAFTNFSSMKILGCTFQDISSYTELKSWINHPISNEKVFFVPDPCHMLKLARNTLGNTKVIITNNGVVRWDYIENLFKIQSDLSLKLGNKLSQAHVMWHQNKMKVKLAAQTLSSSTADALLFMKNIHMDGFHNVDETITFCRNIDRLFDFLNSRNPFAKGFKSPIFSSNLEYLESVIIPLVDYLFTLQVKNNNDTISHIYTTSKKTFVVGFALAIKSIFSIAKLLFEENQNYKYILTYSLSQDHIEILFSRFRQRFGVNNNPNVLQFKIALKQILMKNAIKYKSNGNCHNFDDDVFGALLEFKWSKKKDNIVCNIDNVDEIDEEVLNRSTLLNSTNSIVDDAKSNILYYITGYVVKKVSLHIDCNSCIESLISPNSREHNYHQPPIYSKFVSIKNQGGLIFSSHCSFKIILAAEHFFLFLTDNLKNINKPNLENKIIAHINNKFILDRNIFKTLNCENVCLSDRPHKMLLITLLVKKFLSVRLHSYGKLYSSDILNPVSKRQKLTKTILFYNQ</sequence>
<protein>
    <submittedName>
        <fullName evidence="4">THAP domain-containing protein 9</fullName>
    </submittedName>
</protein>
<dbReference type="Pfam" id="PF21787">
    <property type="entry name" value="TNP-like_RNaseH_N"/>
    <property type="match status" value="1"/>
</dbReference>
<organism evidence="4">
    <name type="scientific">Schizaphis graminum</name>
    <name type="common">Green bug aphid</name>
    <dbReference type="NCBI Taxonomy" id="13262"/>
    <lineage>
        <taxon>Eukaryota</taxon>
        <taxon>Metazoa</taxon>
        <taxon>Ecdysozoa</taxon>
        <taxon>Arthropoda</taxon>
        <taxon>Hexapoda</taxon>
        <taxon>Insecta</taxon>
        <taxon>Pterygota</taxon>
        <taxon>Neoptera</taxon>
        <taxon>Paraneoptera</taxon>
        <taxon>Hemiptera</taxon>
        <taxon>Sternorrhyncha</taxon>
        <taxon>Aphidomorpha</taxon>
        <taxon>Aphidoidea</taxon>
        <taxon>Aphididae</taxon>
        <taxon>Aphidini</taxon>
        <taxon>Schizaphis</taxon>
    </lineage>
</organism>
<dbReference type="InterPro" id="IPR048365">
    <property type="entry name" value="TNP-like_RNaseH_N"/>
</dbReference>
<accession>A0A2S2P2P8</accession>
<feature type="domain" description="Transposable element P transposase-like RNase H" evidence="1">
    <location>
        <begin position="1"/>
        <end position="104"/>
    </location>
</feature>
<evidence type="ECO:0000313" key="4">
    <source>
        <dbReference type="EMBL" id="MBY23729.1"/>
    </source>
</evidence>
<dbReference type="InterPro" id="IPR048367">
    <property type="entry name" value="TNP-like_RNaseH_C"/>
</dbReference>
<feature type="domain" description="Transposable element P transposase-like GTP-binding insertion" evidence="2">
    <location>
        <begin position="136"/>
        <end position="255"/>
    </location>
</feature>
<dbReference type="PANTHER" id="PTHR47577">
    <property type="entry name" value="THAP DOMAIN-CONTAINING PROTEIN 6"/>
    <property type="match status" value="1"/>
</dbReference>
<evidence type="ECO:0000259" key="1">
    <source>
        <dbReference type="Pfam" id="PF21787"/>
    </source>
</evidence>
<name>A0A2S2P2P8_SCHGA</name>
<dbReference type="AlphaFoldDB" id="A0A2S2P2P8"/>
<dbReference type="PANTHER" id="PTHR47577:SF2">
    <property type="entry name" value="THAP DOMAIN CONTAINING 9"/>
    <property type="match status" value="1"/>
</dbReference>
<feature type="domain" description="Transposable element P transposase-like RNase H C-terminal" evidence="3">
    <location>
        <begin position="329"/>
        <end position="361"/>
    </location>
</feature>
<dbReference type="Pfam" id="PF21788">
    <property type="entry name" value="TNP-like_GBD"/>
    <property type="match status" value="1"/>
</dbReference>
<evidence type="ECO:0000259" key="2">
    <source>
        <dbReference type="Pfam" id="PF21788"/>
    </source>
</evidence>
<dbReference type="EMBL" id="GGMR01011110">
    <property type="protein sequence ID" value="MBY23729.1"/>
    <property type="molecule type" value="Transcribed_RNA"/>
</dbReference>
<dbReference type="Pfam" id="PF21789">
    <property type="entry name" value="TNP-like_RNaseH_C"/>
    <property type="match status" value="1"/>
</dbReference>
<dbReference type="InterPro" id="IPR048366">
    <property type="entry name" value="TNP-like_GBD"/>
</dbReference>
<evidence type="ECO:0000259" key="3">
    <source>
        <dbReference type="Pfam" id="PF21789"/>
    </source>
</evidence>
<proteinExistence type="predicted"/>